<dbReference type="Pfam" id="PF12974">
    <property type="entry name" value="Phosphonate-bd"/>
    <property type="match status" value="1"/>
</dbReference>
<dbReference type="Proteomes" id="UP000282818">
    <property type="component" value="Unassembled WGS sequence"/>
</dbReference>
<organism evidence="2 3">
    <name type="scientific">Neptunomonas marina</name>
    <dbReference type="NCBI Taxonomy" id="1815562"/>
    <lineage>
        <taxon>Bacteria</taxon>
        <taxon>Pseudomonadati</taxon>
        <taxon>Pseudomonadota</taxon>
        <taxon>Gammaproteobacteria</taxon>
        <taxon>Oceanospirillales</taxon>
        <taxon>Oceanospirillaceae</taxon>
        <taxon>Neptunomonas</taxon>
    </lineage>
</organism>
<dbReference type="RefSeq" id="WP_127692287.1">
    <property type="nucleotide sequence ID" value="NZ_SACQ01000001.1"/>
</dbReference>
<sequence length="274" mass="30312">MKRLVLVLALAFSLLNFAHASEQVYTLGVVPQQSAKKLARLWTPVTQYLSSKTGLAIRFATARDIPTFEKRVVEGEYDIAYMNPYHYTVFSQKPGYRAIAKQKNKQIKGIFVVRNDSPIQSLNELSGQKLAFPSPAAFAASVIPRAQLDKEQIAYEPKYVSSHDSVYRNVAKGFFKAGGGVMRTFNNTAPEVKAQLRVLWTTPGYTPHALAVHPRVSSSASEAIQTALIEMASDPEGVTLLKSLNFKQLEAAGDGDWDDVRALNIKLLDHLLSE</sequence>
<dbReference type="Gene3D" id="3.40.190.10">
    <property type="entry name" value="Periplasmic binding protein-like II"/>
    <property type="match status" value="2"/>
</dbReference>
<keyword evidence="3" id="KW-1185">Reference proteome</keyword>
<evidence type="ECO:0000256" key="1">
    <source>
        <dbReference type="SAM" id="SignalP"/>
    </source>
</evidence>
<evidence type="ECO:0000313" key="2">
    <source>
        <dbReference type="EMBL" id="RVU32118.1"/>
    </source>
</evidence>
<dbReference type="SUPFAM" id="SSF53850">
    <property type="entry name" value="Periplasmic binding protein-like II"/>
    <property type="match status" value="1"/>
</dbReference>
<evidence type="ECO:0000313" key="3">
    <source>
        <dbReference type="Proteomes" id="UP000282818"/>
    </source>
</evidence>
<dbReference type="PANTHER" id="PTHR35841:SF1">
    <property type="entry name" value="PHOSPHONATES-BINDING PERIPLASMIC PROTEIN"/>
    <property type="match status" value="1"/>
</dbReference>
<proteinExistence type="predicted"/>
<dbReference type="EMBL" id="SACQ01000001">
    <property type="protein sequence ID" value="RVU32118.1"/>
    <property type="molecule type" value="Genomic_DNA"/>
</dbReference>
<gene>
    <name evidence="2" type="ORF">EOE65_00220</name>
</gene>
<feature type="signal peptide" evidence="1">
    <location>
        <begin position="1"/>
        <end position="20"/>
    </location>
</feature>
<protein>
    <submittedName>
        <fullName evidence="2">Phosphate/phosphite/phosphonate ABC transporter substrate-binding protein</fullName>
    </submittedName>
</protein>
<dbReference type="AlphaFoldDB" id="A0A437QC33"/>
<feature type="chain" id="PRO_5019241664" evidence="1">
    <location>
        <begin position="21"/>
        <end position="274"/>
    </location>
</feature>
<name>A0A437QC33_9GAMM</name>
<keyword evidence="1" id="KW-0732">Signal</keyword>
<accession>A0A437QC33</accession>
<dbReference type="PANTHER" id="PTHR35841">
    <property type="entry name" value="PHOSPHONATES-BINDING PERIPLASMIC PROTEIN"/>
    <property type="match status" value="1"/>
</dbReference>
<comment type="caution">
    <text evidence="2">The sequence shown here is derived from an EMBL/GenBank/DDBJ whole genome shotgun (WGS) entry which is preliminary data.</text>
</comment>
<reference evidence="2 3" key="1">
    <citation type="submission" date="2019-01" db="EMBL/GenBank/DDBJ databases">
        <authorList>
            <person name="Chen W.-M."/>
        </authorList>
    </citation>
    <scope>NUCLEOTIDE SEQUENCE [LARGE SCALE GENOMIC DNA]</scope>
    <source>
        <strain evidence="2 3">HPM-16</strain>
    </source>
</reference>